<evidence type="ECO:0000256" key="4">
    <source>
        <dbReference type="ARBA" id="ARBA00023136"/>
    </source>
</evidence>
<dbReference type="Proteomes" id="UP000012065">
    <property type="component" value="Unassembled WGS sequence"/>
</dbReference>
<gene>
    <name evidence="6" type="ORF">BN14_06532</name>
</gene>
<sequence>MDILFRTGLSGALSGFTTVLLFLSLFNYIIDAYLMYAASALAISTVVRSASRSGFLFFVTGIYERLNARIATTVLGAMAAATIPIPFVLKKYGAQVRHKSKYAPS</sequence>
<organism evidence="6 7">
    <name type="scientific">Thanatephorus cucumeris (strain AG1-IB / isolate 7/3/14)</name>
    <name type="common">Lettuce bottom rot fungus</name>
    <name type="synonym">Rhizoctonia solani</name>
    <dbReference type="NCBI Taxonomy" id="1108050"/>
    <lineage>
        <taxon>Eukaryota</taxon>
        <taxon>Fungi</taxon>
        <taxon>Dikarya</taxon>
        <taxon>Basidiomycota</taxon>
        <taxon>Agaricomycotina</taxon>
        <taxon>Agaricomycetes</taxon>
        <taxon>Cantharellales</taxon>
        <taxon>Ceratobasidiaceae</taxon>
        <taxon>Rhizoctonia</taxon>
        <taxon>Rhizoctonia solani AG-1</taxon>
    </lineage>
</organism>
<comment type="subcellular location">
    <subcellularLocation>
        <location evidence="1">Membrane</location>
        <topology evidence="1">Multi-pass membrane protein</topology>
    </subcellularLocation>
</comment>
<dbReference type="GO" id="GO:0005886">
    <property type="term" value="C:plasma membrane"/>
    <property type="evidence" value="ECO:0007669"/>
    <property type="project" value="TreeGrafter"/>
</dbReference>
<evidence type="ECO:0000313" key="6">
    <source>
        <dbReference type="EMBL" id="CCO32472.1"/>
    </source>
</evidence>
<keyword evidence="3 5" id="KW-1133">Transmembrane helix</keyword>
<name>M5C9E6_THACB</name>
<feature type="transmembrane region" description="Helical" evidence="5">
    <location>
        <begin position="70"/>
        <end position="89"/>
    </location>
</feature>
<reference evidence="6 7" key="1">
    <citation type="journal article" date="2013" name="J. Biotechnol.">
        <title>Establishment and interpretation of the genome sequence of the phytopathogenic fungus Rhizoctonia solani AG1-IB isolate 7/3/14.</title>
        <authorList>
            <person name="Wibberg D.W."/>
            <person name="Jelonek L.J."/>
            <person name="Rupp O.R."/>
            <person name="Hennig M.H."/>
            <person name="Eikmeyer F.E."/>
            <person name="Goesmann A.G."/>
            <person name="Hartmann A.H."/>
            <person name="Borriss R.B."/>
            <person name="Grosch R.G."/>
            <person name="Puehler A.P."/>
            <person name="Schlueter A.S."/>
        </authorList>
    </citation>
    <scope>NUCLEOTIDE SEQUENCE [LARGE SCALE GENOMIC DNA]</scope>
    <source>
        <strain evidence="7">AG1-IB / isolate 7/3/14</strain>
    </source>
</reference>
<dbReference type="HOGENOM" id="CLU_2238456_0_0_1"/>
<evidence type="ECO:0000256" key="5">
    <source>
        <dbReference type="SAM" id="Phobius"/>
    </source>
</evidence>
<evidence type="ECO:0000256" key="2">
    <source>
        <dbReference type="ARBA" id="ARBA00022692"/>
    </source>
</evidence>
<feature type="transmembrane region" description="Helical" evidence="5">
    <location>
        <begin position="33"/>
        <end position="50"/>
    </location>
</feature>
<keyword evidence="4 5" id="KW-0472">Membrane</keyword>
<dbReference type="PANTHER" id="PTHR23502">
    <property type="entry name" value="MAJOR FACILITATOR SUPERFAMILY"/>
    <property type="match status" value="1"/>
</dbReference>
<protein>
    <submittedName>
        <fullName evidence="6">Putative transporter C569,05c</fullName>
    </submittedName>
</protein>
<evidence type="ECO:0000256" key="1">
    <source>
        <dbReference type="ARBA" id="ARBA00004141"/>
    </source>
</evidence>
<dbReference type="GO" id="GO:0022857">
    <property type="term" value="F:transmembrane transporter activity"/>
    <property type="evidence" value="ECO:0007669"/>
    <property type="project" value="TreeGrafter"/>
</dbReference>
<evidence type="ECO:0000313" key="7">
    <source>
        <dbReference type="Proteomes" id="UP000012065"/>
    </source>
</evidence>
<feature type="transmembrane region" description="Helical" evidence="5">
    <location>
        <begin position="6"/>
        <end position="26"/>
    </location>
</feature>
<dbReference type="EMBL" id="CAOJ01009890">
    <property type="protein sequence ID" value="CCO32472.1"/>
    <property type="molecule type" value="Genomic_DNA"/>
</dbReference>
<keyword evidence="2 5" id="KW-0812">Transmembrane</keyword>
<proteinExistence type="predicted"/>
<dbReference type="PANTHER" id="PTHR23502:SF173">
    <property type="entry name" value="MFS-MULTIDRUG-RESISTANCE TRANSPORTER-RELATED"/>
    <property type="match status" value="1"/>
</dbReference>
<evidence type="ECO:0000256" key="3">
    <source>
        <dbReference type="ARBA" id="ARBA00022989"/>
    </source>
</evidence>
<accession>M5C9E6</accession>
<comment type="caution">
    <text evidence="6">The sequence shown here is derived from an EMBL/GenBank/DDBJ whole genome shotgun (WGS) entry which is preliminary data.</text>
</comment>
<dbReference type="AlphaFoldDB" id="M5C9E6"/>